<keyword evidence="2" id="KW-1133">Transmembrane helix</keyword>
<dbReference type="InterPro" id="IPR050464">
    <property type="entry name" value="Zeta_carotene_desat/Oxidored"/>
</dbReference>
<dbReference type="Gene3D" id="3.30.70.1990">
    <property type="match status" value="1"/>
</dbReference>
<evidence type="ECO:0000313" key="5">
    <source>
        <dbReference type="Proteomes" id="UP000199144"/>
    </source>
</evidence>
<organism evidence="4 5">
    <name type="scientific">Shimia aestuarii</name>
    <dbReference type="NCBI Taxonomy" id="254406"/>
    <lineage>
        <taxon>Bacteria</taxon>
        <taxon>Pseudomonadati</taxon>
        <taxon>Pseudomonadota</taxon>
        <taxon>Alphaproteobacteria</taxon>
        <taxon>Rhodobacterales</taxon>
        <taxon>Roseobacteraceae</taxon>
    </lineage>
</organism>
<dbReference type="EMBL" id="FOTQ01000004">
    <property type="protein sequence ID" value="SFM12670.1"/>
    <property type="molecule type" value="Genomic_DNA"/>
</dbReference>
<accession>A0A1I4NBK3</accession>
<feature type="domain" description="Amine oxidase" evidence="3">
    <location>
        <begin position="20"/>
        <end position="275"/>
    </location>
</feature>
<dbReference type="Gene3D" id="1.10.405.20">
    <property type="match status" value="1"/>
</dbReference>
<name>A0A1I4NBK3_9RHOB</name>
<feature type="region of interest" description="Disordered" evidence="1">
    <location>
        <begin position="235"/>
        <end position="255"/>
    </location>
</feature>
<reference evidence="4 5" key="1">
    <citation type="submission" date="2016-10" db="EMBL/GenBank/DDBJ databases">
        <authorList>
            <person name="de Groot N.N."/>
        </authorList>
    </citation>
    <scope>NUCLEOTIDE SEQUENCE [LARGE SCALE GENOMIC DNA]</scope>
    <source>
        <strain evidence="4 5">DSM 15283</strain>
    </source>
</reference>
<evidence type="ECO:0000313" key="4">
    <source>
        <dbReference type="EMBL" id="SFM12670.1"/>
    </source>
</evidence>
<keyword evidence="2" id="KW-0472">Membrane</keyword>
<dbReference type="OrthoDB" id="20837at2"/>
<protein>
    <submittedName>
        <fullName evidence="4">Predicted NAD/FAD-binding protein</fullName>
    </submittedName>
</protein>
<dbReference type="Proteomes" id="UP000199144">
    <property type="component" value="Unassembled WGS sequence"/>
</dbReference>
<evidence type="ECO:0000259" key="3">
    <source>
        <dbReference type="Pfam" id="PF01593"/>
    </source>
</evidence>
<dbReference type="AlphaFoldDB" id="A0A1I4NBK3"/>
<dbReference type="PANTHER" id="PTHR42923">
    <property type="entry name" value="PROTOPORPHYRINOGEN OXIDASE"/>
    <property type="match status" value="1"/>
</dbReference>
<keyword evidence="5" id="KW-1185">Reference proteome</keyword>
<dbReference type="SUPFAM" id="SSF51905">
    <property type="entry name" value="FAD/NAD(P)-binding domain"/>
    <property type="match status" value="1"/>
</dbReference>
<dbReference type="Pfam" id="PF01593">
    <property type="entry name" value="Amino_oxidase"/>
    <property type="match status" value="1"/>
</dbReference>
<dbReference type="InterPro" id="IPR002937">
    <property type="entry name" value="Amino_oxidase"/>
</dbReference>
<dbReference type="GO" id="GO:0016491">
    <property type="term" value="F:oxidoreductase activity"/>
    <property type="evidence" value="ECO:0007669"/>
    <property type="project" value="InterPro"/>
</dbReference>
<feature type="transmembrane region" description="Helical" evidence="2">
    <location>
        <begin position="12"/>
        <end position="30"/>
    </location>
</feature>
<proteinExistence type="predicted"/>
<keyword evidence="2" id="KW-0812">Transmembrane</keyword>
<dbReference type="PANTHER" id="PTHR42923:SF17">
    <property type="entry name" value="AMINE OXIDASE DOMAIN-CONTAINING PROTEIN"/>
    <property type="match status" value="1"/>
</dbReference>
<dbReference type="InterPro" id="IPR036188">
    <property type="entry name" value="FAD/NAD-bd_sf"/>
</dbReference>
<sequence>MSFDALSFQPQRIAIVGGGISGLAAAYLLAPHHAVTLFEAAPRLGGHARTVIAGRNGDQPVDTGFIVFNYANYPHLTRMFSDLDVPVIKSDMTFGASVDNGRVEYSVQSLGALVAQRRNLARPGFLRMVRDILRFNARAEELARDDLTPLGDLMDELGTGEWFQRYYLTPLCGAIWSTPTDRIRQFPAQALVRFFRNHSLLSAREQHQWWTVKGGSIEYVSRLTHHLRGRGVALRPGTPVTSVRRGPDGVSVSTRGGEPEQFDQVIMACHSDQALALLSDANASERAALSPLRYQDNEIFLHRDSRQMPKRRSVWSSWVYKADTTKPEPAIGVTYWMNRLQSIPETDPMFISLNPSEPIPDEMVYDHNTFRHPVFDTDAIRAQGALHALQGRNRTWFAGAYTRHGFHEDGFASAVRVVRQMDEMDQTHRLPA</sequence>
<gene>
    <name evidence="4" type="ORF">SAMN04488042_10487</name>
</gene>
<dbReference type="RefSeq" id="WP_093093981.1">
    <property type="nucleotide sequence ID" value="NZ_FOTQ01000004.1"/>
</dbReference>
<evidence type="ECO:0000256" key="1">
    <source>
        <dbReference type="SAM" id="MobiDB-lite"/>
    </source>
</evidence>
<dbReference type="STRING" id="254406.SAMN04488042_10487"/>
<evidence type="ECO:0000256" key="2">
    <source>
        <dbReference type="SAM" id="Phobius"/>
    </source>
</evidence>
<dbReference type="Gene3D" id="3.50.50.60">
    <property type="entry name" value="FAD/NAD(P)-binding domain"/>
    <property type="match status" value="1"/>
</dbReference>